<gene>
    <name evidence="6" type="ORF">ACFSDE_10595</name>
</gene>
<sequence>MSDERHAAVAQDERIALVLDAGGARSAYQVGALQVLLPELARRRQRPTLLIGTSAGGLLTAALAATAHLDAEEQAAHLLDVLRGATKKNVMQPLWRQAPAVVARYASETIGASRFRLRGFVGTGPLARTLERSIDWDRLHRNVDDGVVEIAAVTATSVRTGWVTMFAEATGAFGDLPTPPRAHHRRYAATRLGVPHLLASSAIPALFPSVEVTEPAEAAGWYVDGATRRRVPLAPALELGADRVVVVGTGSLRPSEPDPEADLGRVDLGDSGATLLGAVMDDPLRHDLRRLASLNGLVSDDAVRAGLDQHRARMNRPPYRITPYAAVAPHTGEELAGVAMGVFRANHGLRGSLLDPDLQLVHRLLGSDSPLQGEMLSYLLFDPDFFDAAADLGRREAEEWMADNPDLWRTAPLPALTED</sequence>
<evidence type="ECO:0000256" key="3">
    <source>
        <dbReference type="ARBA" id="ARBA00023098"/>
    </source>
</evidence>
<feature type="active site" description="Nucleophile" evidence="4">
    <location>
        <position position="54"/>
    </location>
</feature>
<dbReference type="InterPro" id="IPR050301">
    <property type="entry name" value="NTE"/>
</dbReference>
<dbReference type="Pfam" id="PF01734">
    <property type="entry name" value="Patatin"/>
    <property type="match status" value="1"/>
</dbReference>
<organism evidence="6 7">
    <name type="scientific">Nocardioides aestuarii</name>
    <dbReference type="NCBI Taxonomy" id="252231"/>
    <lineage>
        <taxon>Bacteria</taxon>
        <taxon>Bacillati</taxon>
        <taxon>Actinomycetota</taxon>
        <taxon>Actinomycetes</taxon>
        <taxon>Propionibacteriales</taxon>
        <taxon>Nocardioidaceae</taxon>
        <taxon>Nocardioides</taxon>
    </lineage>
</organism>
<feature type="short sequence motif" description="GXSXG" evidence="4">
    <location>
        <begin position="52"/>
        <end position="56"/>
    </location>
</feature>
<evidence type="ECO:0000256" key="2">
    <source>
        <dbReference type="ARBA" id="ARBA00022963"/>
    </source>
</evidence>
<keyword evidence="3 4" id="KW-0443">Lipid metabolism</keyword>
<dbReference type="EMBL" id="JBHUGD010000003">
    <property type="protein sequence ID" value="MFD1947240.1"/>
    <property type="molecule type" value="Genomic_DNA"/>
</dbReference>
<evidence type="ECO:0000256" key="4">
    <source>
        <dbReference type="PROSITE-ProRule" id="PRU01161"/>
    </source>
</evidence>
<feature type="short sequence motif" description="DGA/G" evidence="4">
    <location>
        <begin position="224"/>
        <end position="226"/>
    </location>
</feature>
<comment type="caution">
    <text evidence="6">The sequence shown here is derived from an EMBL/GenBank/DDBJ whole genome shotgun (WGS) entry which is preliminary data.</text>
</comment>
<comment type="caution">
    <text evidence="4">Lacks conserved residue(s) required for the propagation of feature annotation.</text>
</comment>
<dbReference type="SUPFAM" id="SSF52151">
    <property type="entry name" value="FabD/lysophospholipase-like"/>
    <property type="match status" value="1"/>
</dbReference>
<feature type="domain" description="PNPLA" evidence="5">
    <location>
        <begin position="17"/>
        <end position="237"/>
    </location>
</feature>
<dbReference type="Proteomes" id="UP001597351">
    <property type="component" value="Unassembled WGS sequence"/>
</dbReference>
<evidence type="ECO:0000313" key="6">
    <source>
        <dbReference type="EMBL" id="MFD1947240.1"/>
    </source>
</evidence>
<dbReference type="PROSITE" id="PS51635">
    <property type="entry name" value="PNPLA"/>
    <property type="match status" value="1"/>
</dbReference>
<dbReference type="InterPro" id="IPR016035">
    <property type="entry name" value="Acyl_Trfase/lysoPLipase"/>
</dbReference>
<dbReference type="RefSeq" id="WP_343918144.1">
    <property type="nucleotide sequence ID" value="NZ_BAAAJT010000002.1"/>
</dbReference>
<keyword evidence="1 4" id="KW-0378">Hydrolase</keyword>
<dbReference type="Gene3D" id="3.40.1090.10">
    <property type="entry name" value="Cytosolic phospholipase A2 catalytic domain"/>
    <property type="match status" value="1"/>
</dbReference>
<dbReference type="InterPro" id="IPR002641">
    <property type="entry name" value="PNPLA_dom"/>
</dbReference>
<evidence type="ECO:0000256" key="1">
    <source>
        <dbReference type="ARBA" id="ARBA00022801"/>
    </source>
</evidence>
<dbReference type="PANTHER" id="PTHR14226">
    <property type="entry name" value="NEUROPATHY TARGET ESTERASE/SWISS CHEESE D.MELANOGASTER"/>
    <property type="match status" value="1"/>
</dbReference>
<keyword evidence="2 4" id="KW-0442">Lipid degradation</keyword>
<feature type="active site" description="Proton acceptor" evidence="4">
    <location>
        <position position="224"/>
    </location>
</feature>
<keyword evidence="7" id="KW-1185">Reference proteome</keyword>
<name>A0ABW4TL76_9ACTN</name>
<evidence type="ECO:0000259" key="5">
    <source>
        <dbReference type="PROSITE" id="PS51635"/>
    </source>
</evidence>
<proteinExistence type="predicted"/>
<evidence type="ECO:0000313" key="7">
    <source>
        <dbReference type="Proteomes" id="UP001597351"/>
    </source>
</evidence>
<accession>A0ABW4TL76</accession>
<dbReference type="PANTHER" id="PTHR14226:SF57">
    <property type="entry name" value="BLR7027 PROTEIN"/>
    <property type="match status" value="1"/>
</dbReference>
<protein>
    <submittedName>
        <fullName evidence="6">Patatin-like phospholipase family protein</fullName>
    </submittedName>
</protein>
<reference evidence="7" key="1">
    <citation type="journal article" date="2019" name="Int. J. Syst. Evol. Microbiol.">
        <title>The Global Catalogue of Microorganisms (GCM) 10K type strain sequencing project: providing services to taxonomists for standard genome sequencing and annotation.</title>
        <authorList>
            <consortium name="The Broad Institute Genomics Platform"/>
            <consortium name="The Broad Institute Genome Sequencing Center for Infectious Disease"/>
            <person name="Wu L."/>
            <person name="Ma J."/>
        </authorList>
    </citation>
    <scope>NUCLEOTIDE SEQUENCE [LARGE SCALE GENOMIC DNA]</scope>
    <source>
        <strain evidence="7">CGMCC 1.12477</strain>
    </source>
</reference>